<feature type="compositionally biased region" description="Low complexity" evidence="1">
    <location>
        <begin position="499"/>
        <end position="508"/>
    </location>
</feature>
<dbReference type="AlphaFoldDB" id="A0A0J0XZD1"/>
<feature type="compositionally biased region" description="Pro residues" evidence="1">
    <location>
        <begin position="516"/>
        <end position="533"/>
    </location>
</feature>
<evidence type="ECO:0000256" key="2">
    <source>
        <dbReference type="SAM" id="Phobius"/>
    </source>
</evidence>
<evidence type="ECO:0000313" key="4">
    <source>
        <dbReference type="Proteomes" id="UP000053611"/>
    </source>
</evidence>
<feature type="region of interest" description="Disordered" evidence="1">
    <location>
        <begin position="261"/>
        <end position="316"/>
    </location>
</feature>
<name>A0A0J0XZD1_9TREE</name>
<feature type="compositionally biased region" description="Low complexity" evidence="1">
    <location>
        <begin position="307"/>
        <end position="316"/>
    </location>
</feature>
<dbReference type="GeneID" id="28982247"/>
<reference evidence="3 4" key="1">
    <citation type="submission" date="2015-03" db="EMBL/GenBank/DDBJ databases">
        <title>Genomics and transcriptomics of the oil-accumulating basidiomycete yeast T. oleaginosus allow insights into substrate utilization and the diverse evolutionary trajectories of mating systems in fungi.</title>
        <authorList>
            <consortium name="DOE Joint Genome Institute"/>
            <person name="Kourist R."/>
            <person name="Kracht O."/>
            <person name="Bracharz F."/>
            <person name="Lipzen A."/>
            <person name="Nolan M."/>
            <person name="Ohm R."/>
            <person name="Grigoriev I."/>
            <person name="Sun S."/>
            <person name="Heitman J."/>
            <person name="Bruck T."/>
            <person name="Nowrousian M."/>
        </authorList>
    </citation>
    <scope>NUCLEOTIDE SEQUENCE [LARGE SCALE GENOMIC DNA]</scope>
    <source>
        <strain evidence="3 4">IBC0246</strain>
    </source>
</reference>
<gene>
    <name evidence="3" type="ORF">CC85DRAFT_281487</name>
</gene>
<proteinExistence type="predicted"/>
<dbReference type="RefSeq" id="XP_018282884.1">
    <property type="nucleotide sequence ID" value="XM_018421644.1"/>
</dbReference>
<protein>
    <submittedName>
        <fullName evidence="3">Uncharacterized protein</fullName>
    </submittedName>
</protein>
<keyword evidence="2" id="KW-0472">Membrane</keyword>
<sequence>MPNDSPTLAKTPDKAWNITYSESSWASWGPGSTGMGSSAHTTSRSGAHVDIDFAGTGIAFYGESQSTSYTLQVDGVSATAATEGGALASAANLRPGLHRAAFTLPSQWTGVISVNQIVVTTTITSEADSIDRVQYIDLFALDGGPINAGAWGVNSGYEVAVAGICSGSADQAAELTVPSSSAFLELWGPVGHQHGRFKVEVDPEPPNAVQTYERTAFNTWESSAPEILYFTPLDPGQQYTVRLRSLGFGIVCLNKARVYSSKASDTPNGSSAPGSIASGSATNAAGASTSAARGPNVANGVGSDGDNGTSAASGGKKSNAGAIAGGVVAGLAALAAIAVILFCLRRRKRNARSRQQAMYKATSSSRDRPGSWQPFFGTAALGSQGSRGSKDLELLPPTLSADKSSSRHTSMQTYDSTAGNTPVTPPVGEFGAPILPHDEVSKFTPTPYHHFSGSHTSIPSQSSLPPITEMPRTIPPGHSFATISTMGVAASAGTVGSRARSALSSPSSDTVDSLPPGWPSPPTSPPRTGPLPPPRKHMSRGSLSPPASPAPAPVSTMQPFRQPDLFD</sequence>
<accession>A0A0J0XZD1</accession>
<dbReference type="Proteomes" id="UP000053611">
    <property type="component" value="Unassembled WGS sequence"/>
</dbReference>
<dbReference type="OrthoDB" id="2563047at2759"/>
<organism evidence="3 4">
    <name type="scientific">Cutaneotrichosporon oleaginosum</name>
    <dbReference type="NCBI Taxonomy" id="879819"/>
    <lineage>
        <taxon>Eukaryota</taxon>
        <taxon>Fungi</taxon>
        <taxon>Dikarya</taxon>
        <taxon>Basidiomycota</taxon>
        <taxon>Agaricomycotina</taxon>
        <taxon>Tremellomycetes</taxon>
        <taxon>Trichosporonales</taxon>
        <taxon>Trichosporonaceae</taxon>
        <taxon>Cutaneotrichosporon</taxon>
    </lineage>
</organism>
<keyword evidence="2" id="KW-1133">Transmembrane helix</keyword>
<evidence type="ECO:0000256" key="1">
    <source>
        <dbReference type="SAM" id="MobiDB-lite"/>
    </source>
</evidence>
<dbReference type="STRING" id="879819.A0A0J0XZD1"/>
<keyword evidence="2" id="KW-0812">Transmembrane</keyword>
<feature type="region of interest" description="Disordered" evidence="1">
    <location>
        <begin position="499"/>
        <end position="567"/>
    </location>
</feature>
<dbReference type="EMBL" id="KQ087177">
    <property type="protein sequence ID" value="KLT46393.1"/>
    <property type="molecule type" value="Genomic_DNA"/>
</dbReference>
<keyword evidence="4" id="KW-1185">Reference proteome</keyword>
<feature type="transmembrane region" description="Helical" evidence="2">
    <location>
        <begin position="322"/>
        <end position="344"/>
    </location>
</feature>
<feature type="compositionally biased region" description="Low complexity" evidence="1">
    <location>
        <begin position="269"/>
        <end position="292"/>
    </location>
</feature>
<feature type="region of interest" description="Disordered" evidence="1">
    <location>
        <begin position="352"/>
        <end position="424"/>
    </location>
</feature>
<evidence type="ECO:0000313" key="3">
    <source>
        <dbReference type="EMBL" id="KLT46393.1"/>
    </source>
</evidence>
<feature type="compositionally biased region" description="Polar residues" evidence="1">
    <location>
        <begin position="401"/>
        <end position="422"/>
    </location>
</feature>